<dbReference type="GeneID" id="41591886"/>
<keyword evidence="1" id="KW-0472">Membrane</keyword>
<dbReference type="Proteomes" id="UP000193404">
    <property type="component" value="Chromosome"/>
</dbReference>
<gene>
    <name evidence="2" type="ORF">B6F84_13150</name>
</gene>
<keyword evidence="3" id="KW-1185">Reference proteome</keyword>
<reference evidence="2 3" key="1">
    <citation type="submission" date="2017-03" db="EMBL/GenBank/DDBJ databases">
        <title>Sulfur activation and transportation mechanism of thermophilic Archaea Acidianus manzaensis YN-25.</title>
        <authorList>
            <person name="Ma Y."/>
            <person name="Yang Y."/>
            <person name="Xia J."/>
        </authorList>
    </citation>
    <scope>NUCLEOTIDE SEQUENCE [LARGE SCALE GENOMIC DNA]</scope>
    <source>
        <strain evidence="2 3">YN-25</strain>
    </source>
</reference>
<dbReference type="RefSeq" id="WP_148692668.1">
    <property type="nucleotide sequence ID" value="NZ_CP020477.1"/>
</dbReference>
<dbReference type="KEGG" id="aman:B6F84_13150"/>
<organism evidence="2 3">
    <name type="scientific">Acidianus manzaensis</name>
    <dbReference type="NCBI Taxonomy" id="282676"/>
    <lineage>
        <taxon>Archaea</taxon>
        <taxon>Thermoproteota</taxon>
        <taxon>Thermoprotei</taxon>
        <taxon>Sulfolobales</taxon>
        <taxon>Sulfolobaceae</taxon>
        <taxon>Acidianus</taxon>
    </lineage>
</organism>
<feature type="transmembrane region" description="Helical" evidence="1">
    <location>
        <begin position="76"/>
        <end position="97"/>
    </location>
</feature>
<dbReference type="AlphaFoldDB" id="A0A1W6K354"/>
<feature type="transmembrane region" description="Helical" evidence="1">
    <location>
        <begin position="45"/>
        <end position="64"/>
    </location>
</feature>
<keyword evidence="1" id="KW-0812">Transmembrane</keyword>
<evidence type="ECO:0000256" key="1">
    <source>
        <dbReference type="SAM" id="Phobius"/>
    </source>
</evidence>
<protein>
    <submittedName>
        <fullName evidence="2">Uncharacterized protein</fullName>
    </submittedName>
</protein>
<accession>A0A1W6K354</accession>
<keyword evidence="1" id="KW-1133">Transmembrane helix</keyword>
<sequence length="134" mass="14828">MNGVSKLYKLGLGGLFLLFGTFSLGLIRALIDSGKIKVSMPEDFLYLHIVFALATGLLSIFLLILANKTGLLFPRFLAIVNIAAISIAGSNGILYLLTQKDLFTDIMLYSFEISFGVSSMLIGYLYCFYKNCFR</sequence>
<proteinExistence type="predicted"/>
<name>A0A1W6K354_9CREN</name>
<feature type="transmembrane region" description="Helical" evidence="1">
    <location>
        <begin position="109"/>
        <end position="129"/>
    </location>
</feature>
<evidence type="ECO:0000313" key="2">
    <source>
        <dbReference type="EMBL" id="ARM76874.1"/>
    </source>
</evidence>
<evidence type="ECO:0000313" key="3">
    <source>
        <dbReference type="Proteomes" id="UP000193404"/>
    </source>
</evidence>
<dbReference type="EMBL" id="CP020477">
    <property type="protein sequence ID" value="ARM76874.1"/>
    <property type="molecule type" value="Genomic_DNA"/>
</dbReference>
<dbReference type="OrthoDB" id="41205at2157"/>